<dbReference type="KEGG" id="ota:OT_ostta03g01680"/>
<evidence type="ECO:0000256" key="7">
    <source>
        <dbReference type="ARBA" id="ARBA00023125"/>
    </source>
</evidence>
<keyword evidence="3" id="KW-0547">Nucleotide-binding</keyword>
<dbReference type="GO" id="GO:0005524">
    <property type="term" value="F:ATP binding"/>
    <property type="evidence" value="ECO:0007669"/>
    <property type="project" value="UniProtKB-KW"/>
</dbReference>
<dbReference type="GO" id="GO:0005634">
    <property type="term" value="C:nucleus"/>
    <property type="evidence" value="ECO:0007669"/>
    <property type="project" value="UniProtKB-SubCell"/>
</dbReference>
<dbReference type="InParanoid" id="A0A096P7A8"/>
<feature type="region of interest" description="Disordered" evidence="12">
    <location>
        <begin position="1079"/>
        <end position="1140"/>
    </location>
</feature>
<comment type="similarity">
    <text evidence="2">Belongs to the helicase family. RecQ subfamily.</text>
</comment>
<dbReference type="OrthoDB" id="10261556at2759"/>
<dbReference type="Pfam" id="PF00271">
    <property type="entry name" value="Helicase_C"/>
    <property type="match status" value="1"/>
</dbReference>
<feature type="compositionally biased region" description="Low complexity" evidence="12">
    <location>
        <begin position="108"/>
        <end position="121"/>
    </location>
</feature>
<dbReference type="GO" id="GO:0000724">
    <property type="term" value="P:double-strand break repair via homologous recombination"/>
    <property type="evidence" value="ECO:0007669"/>
    <property type="project" value="TreeGrafter"/>
</dbReference>
<evidence type="ECO:0000256" key="8">
    <source>
        <dbReference type="ARBA" id="ARBA00023235"/>
    </source>
</evidence>
<dbReference type="GO" id="GO:0006260">
    <property type="term" value="P:DNA replication"/>
    <property type="evidence" value="ECO:0007669"/>
    <property type="project" value="InterPro"/>
</dbReference>
<comment type="catalytic activity">
    <reaction evidence="10">
        <text>Couples ATP hydrolysis with the unwinding of duplex DNA by translocating in the 3'-5' direction.</text>
        <dbReference type="EC" id="5.6.2.4"/>
    </reaction>
</comment>
<dbReference type="InterPro" id="IPR004589">
    <property type="entry name" value="DNA_helicase_ATP-dep_RecQ"/>
</dbReference>
<comment type="caution">
    <text evidence="15">The sequence shown here is derived from an EMBL/GenBank/DDBJ whole genome shotgun (WGS) entry which is preliminary data.</text>
</comment>
<evidence type="ECO:0000256" key="9">
    <source>
        <dbReference type="ARBA" id="ARBA00023242"/>
    </source>
</evidence>
<proteinExistence type="inferred from homology"/>
<feature type="domain" description="Helicase C-terminal" evidence="14">
    <location>
        <begin position="593"/>
        <end position="763"/>
    </location>
</feature>
<dbReference type="SMART" id="SM00956">
    <property type="entry name" value="RQC"/>
    <property type="match status" value="1"/>
</dbReference>
<dbReference type="EMBL" id="CAID01000003">
    <property type="protein sequence ID" value="CEF97062.1"/>
    <property type="molecule type" value="Genomic_DNA"/>
</dbReference>
<evidence type="ECO:0000256" key="6">
    <source>
        <dbReference type="ARBA" id="ARBA00022840"/>
    </source>
</evidence>
<keyword evidence="4" id="KW-0378">Hydrolase</keyword>
<comment type="subcellular location">
    <subcellularLocation>
        <location evidence="1">Nucleus</location>
    </subcellularLocation>
</comment>
<evidence type="ECO:0000256" key="1">
    <source>
        <dbReference type="ARBA" id="ARBA00004123"/>
    </source>
</evidence>
<dbReference type="Gene3D" id="1.10.10.10">
    <property type="entry name" value="Winged helix-like DNA-binding domain superfamily/Winged helix DNA-binding domain"/>
    <property type="match status" value="1"/>
</dbReference>
<dbReference type="Pfam" id="PF00270">
    <property type="entry name" value="DEAD"/>
    <property type="match status" value="1"/>
</dbReference>
<dbReference type="PANTHER" id="PTHR13710">
    <property type="entry name" value="DNA HELICASE RECQ FAMILY MEMBER"/>
    <property type="match status" value="1"/>
</dbReference>
<evidence type="ECO:0000256" key="10">
    <source>
        <dbReference type="ARBA" id="ARBA00034617"/>
    </source>
</evidence>
<dbReference type="RefSeq" id="XP_003078076.2">
    <property type="nucleotide sequence ID" value="XM_003078028.2"/>
</dbReference>
<feature type="region of interest" description="Disordered" evidence="12">
    <location>
        <begin position="148"/>
        <end position="173"/>
    </location>
</feature>
<protein>
    <recommendedName>
        <fullName evidence="11">DNA 3'-5' helicase</fullName>
        <ecNumber evidence="11">5.6.2.4</ecNumber>
    </recommendedName>
</protein>
<dbReference type="InterPro" id="IPR027417">
    <property type="entry name" value="P-loop_NTPase"/>
</dbReference>
<keyword evidence="6" id="KW-0067">ATP-binding</keyword>
<dbReference type="GeneID" id="9833003"/>
<dbReference type="SUPFAM" id="SSF52540">
    <property type="entry name" value="P-loop containing nucleoside triphosphate hydrolases"/>
    <property type="match status" value="2"/>
</dbReference>
<dbReference type="PROSITE" id="PS51192">
    <property type="entry name" value="HELICASE_ATP_BIND_1"/>
    <property type="match status" value="1"/>
</dbReference>
<evidence type="ECO:0000256" key="3">
    <source>
        <dbReference type="ARBA" id="ARBA00022741"/>
    </source>
</evidence>
<dbReference type="PROSITE" id="PS51194">
    <property type="entry name" value="HELICASE_CTER"/>
    <property type="match status" value="1"/>
</dbReference>
<dbReference type="CDD" id="cd17920">
    <property type="entry name" value="DEXHc_RecQ"/>
    <property type="match status" value="1"/>
</dbReference>
<keyword evidence="7" id="KW-0238">DNA-binding</keyword>
<evidence type="ECO:0000256" key="12">
    <source>
        <dbReference type="SAM" id="MobiDB-lite"/>
    </source>
</evidence>
<dbReference type="InterPro" id="IPR032284">
    <property type="entry name" value="RecQ_Zn-bd"/>
</dbReference>
<organism evidence="15 16">
    <name type="scientific">Ostreococcus tauri</name>
    <name type="common">Marine green alga</name>
    <dbReference type="NCBI Taxonomy" id="70448"/>
    <lineage>
        <taxon>Eukaryota</taxon>
        <taxon>Viridiplantae</taxon>
        <taxon>Chlorophyta</taxon>
        <taxon>Mamiellophyceae</taxon>
        <taxon>Mamiellales</taxon>
        <taxon>Bathycoccaceae</taxon>
        <taxon>Ostreococcus</taxon>
    </lineage>
</organism>
<feature type="domain" description="Helicase ATP-binding" evidence="13">
    <location>
        <begin position="400"/>
        <end position="573"/>
    </location>
</feature>
<evidence type="ECO:0000256" key="5">
    <source>
        <dbReference type="ARBA" id="ARBA00022806"/>
    </source>
</evidence>
<dbReference type="PANTHER" id="PTHR13710:SF153">
    <property type="entry name" value="RECQ-LIKE DNA HELICASE BLM"/>
    <property type="match status" value="1"/>
</dbReference>
<dbReference type="GO" id="GO:0005737">
    <property type="term" value="C:cytoplasm"/>
    <property type="evidence" value="ECO:0007669"/>
    <property type="project" value="TreeGrafter"/>
</dbReference>
<dbReference type="SMART" id="SM00490">
    <property type="entry name" value="HELICc"/>
    <property type="match status" value="1"/>
</dbReference>
<accession>A0A096P7A8</accession>
<dbReference type="AlphaFoldDB" id="A0A096P7A8"/>
<evidence type="ECO:0000313" key="15">
    <source>
        <dbReference type="EMBL" id="CEF97062.1"/>
    </source>
</evidence>
<dbReference type="GO" id="GO:0016787">
    <property type="term" value="F:hydrolase activity"/>
    <property type="evidence" value="ECO:0007669"/>
    <property type="project" value="UniProtKB-KW"/>
</dbReference>
<dbReference type="GO" id="GO:0009378">
    <property type="term" value="F:four-way junction helicase activity"/>
    <property type="evidence" value="ECO:0007669"/>
    <property type="project" value="TreeGrafter"/>
</dbReference>
<dbReference type="STRING" id="70448.A0A096P7A8"/>
<dbReference type="FunFam" id="3.40.50.300:FF:000296">
    <property type="entry name" value="ATP-dependent DNA helicase RecQ"/>
    <property type="match status" value="1"/>
</dbReference>
<dbReference type="Pfam" id="PF16124">
    <property type="entry name" value="RecQ_Zn_bind"/>
    <property type="match status" value="1"/>
</dbReference>
<dbReference type="CDD" id="cd18794">
    <property type="entry name" value="SF2_C_RecQ"/>
    <property type="match status" value="1"/>
</dbReference>
<reference evidence="15 16" key="2">
    <citation type="journal article" date="2014" name="BMC Genomics">
        <title>An improved genome of the model marine alga Ostreococcus tauri unfolds by assessing Illumina de novo assemblies.</title>
        <authorList>
            <person name="Blanc-Mathieu R."/>
            <person name="Verhelst B."/>
            <person name="Derelle E."/>
            <person name="Rombauts S."/>
            <person name="Bouget F.Y."/>
            <person name="Carre I."/>
            <person name="Chateau A."/>
            <person name="Eyre-Walker A."/>
            <person name="Grimsley N."/>
            <person name="Moreau H."/>
            <person name="Piegu B."/>
            <person name="Rivals E."/>
            <person name="Schackwitz W."/>
            <person name="Van de Peer Y."/>
            <person name="Piganeau G."/>
        </authorList>
    </citation>
    <scope>NUCLEOTIDE SEQUENCE [LARGE SCALE GENOMIC DNA]</scope>
    <source>
        <strain evidence="16">OTTH 0595 / CCAP 157/2 / RCC745</strain>
    </source>
</reference>
<feature type="compositionally biased region" description="Acidic residues" evidence="12">
    <location>
        <begin position="1081"/>
        <end position="1097"/>
    </location>
</feature>
<dbReference type="Gene3D" id="3.40.50.300">
    <property type="entry name" value="P-loop containing nucleotide triphosphate hydrolases"/>
    <property type="match status" value="2"/>
</dbReference>
<keyword evidence="9" id="KW-0539">Nucleus</keyword>
<dbReference type="GO" id="GO:0005694">
    <property type="term" value="C:chromosome"/>
    <property type="evidence" value="ECO:0007669"/>
    <property type="project" value="TreeGrafter"/>
</dbReference>
<dbReference type="GO" id="GO:0003677">
    <property type="term" value="F:DNA binding"/>
    <property type="evidence" value="ECO:0007669"/>
    <property type="project" value="UniProtKB-KW"/>
</dbReference>
<keyword evidence="16" id="KW-1185">Reference proteome</keyword>
<dbReference type="FunFam" id="3.40.50.300:FF:001975">
    <property type="entry name" value="ATP-dependent DNA helicase"/>
    <property type="match status" value="1"/>
</dbReference>
<dbReference type="SMART" id="SM00487">
    <property type="entry name" value="DEXDc"/>
    <property type="match status" value="1"/>
</dbReference>
<keyword evidence="5 15" id="KW-0347">Helicase</keyword>
<dbReference type="InterPro" id="IPR018982">
    <property type="entry name" value="RQC_domain"/>
</dbReference>
<name>A0A096P7A8_OSTTA</name>
<dbReference type="Pfam" id="PF09382">
    <property type="entry name" value="RQC"/>
    <property type="match status" value="1"/>
</dbReference>
<dbReference type="Proteomes" id="UP000009170">
    <property type="component" value="Unassembled WGS sequence"/>
</dbReference>
<evidence type="ECO:0000259" key="14">
    <source>
        <dbReference type="PROSITE" id="PS51194"/>
    </source>
</evidence>
<sequence length="1140" mass="126585">MTIASSFAHELAVSNPLAAPLRPDVRESDLRTMWGEIGASMRAEQASEMRAVVDFLKAPYVKTNAPNPGTGDASECVRARAVGIDLRRDADRRPMVMPGSSVDGGLSRAAAAGARQPTQPAFDDDDDDDDVLADLDIDAVVLRQKAGTSTGGVDRGATAPDRTTVAPTRAPSYAPTPSYVPAVSPTMECQAPPLDGSGADWRCEHGNALHACPHRGAHVQKLRPILDSIVFQLEDDDVALKNSERKLLMYQRKEGETIVQVCGDGSRNIGQHTGPVPGHHVPMSGPGIVEPTHYQEPPRYQDPPRYEAPSTSNWAGPPVNDFNDLAGWDDEPLGEDVVIPMNGIGAANVSSSIVATDCEMKGGDAKDWDHTNFAWSKLIQQTLRNTFNAKSFRSLQLLAVNATMAARDCLVLMPTGGGKSLCYQLPAVVKPGVTVVISPLISLIQDQLHHLSEMGIPATVLSAAKESDNSIYDDLRSSTPELRLLYVTPEKVVRSGKLKTALQRLYERNMLNRFVLDEAHCISAWGHDFRKDYTELRGLKHLFPTTPIMCLTATATRRVQDDIVRQLNLPKCLRFFDTFNRTNLTYEVHPKLKGKQMISEIKDVIVKRGLMRNKRVQCGIIYCFSQADCEKIASELNKVDRSAGDHTRFPKRLKAVPYHAGLPEATRKKHQEMWQRDEVNIICATVAFGMGINKPNVRFVFHHSMPKSLEAYHQESGRAGRDGEHGLCILFYSWGDASKARSMLMDSARKERAQPAVLQNNLDSLNTMVSYCENMADCRRTQLMAHFDERFERSRCRGMCDSCAAINAGVKFEETDVTNFVIGIMNIVRSVPEGIGIGLLVDVLRGSAAKTVTQKQYNRLPGYGAGKGLDKSEAERIARAMVLRGYLRENTVRSEGAGPFATTVTTIHYNRPRCEAIQQGREQFKIAFSKRRTGAKKAPVISAAVTVTLGTQPDTQPEAIDDFIFDAIGPDKVAKQREDNQLREAVYTALDSWRKRMAAARQAKDGREVNLDTAFPPGLMRVLEVERPVTIEEAKALLEPENNKIDKSNERTIFKKRVNEVVPIIKQAVECFKQGIPNPYVEEDNRQEDEIEDEEFTFSERRMSQRLSQQPLAQRMSQHPLSENVSDPSPSWKKARRSDF</sequence>
<reference evidence="16" key="1">
    <citation type="journal article" date="2006" name="Proc. Natl. Acad. Sci. U.S.A.">
        <title>Genome analysis of the smallest free-living eukaryote Ostreococcus tauri unveils many unique features.</title>
        <authorList>
            <person name="Derelle E."/>
            <person name="Ferraz C."/>
            <person name="Rombauts S."/>
            <person name="Rouze P."/>
            <person name="Worden A.Z."/>
            <person name="Robbens S."/>
            <person name="Partensky F."/>
            <person name="Degroeve S."/>
            <person name="Echeynie S."/>
            <person name="Cooke R."/>
            <person name="Saeys Y."/>
            <person name="Wuyts J."/>
            <person name="Jabbari K."/>
            <person name="Bowler C."/>
            <person name="Panaud O."/>
            <person name="Piegu B."/>
            <person name="Ball S.G."/>
            <person name="Ral J.-P."/>
            <person name="Bouget F.-Y."/>
            <person name="Piganeau G."/>
            <person name="De Baets B."/>
            <person name="Picard A."/>
            <person name="Delseny M."/>
            <person name="Demaille J."/>
            <person name="Van de Peer Y."/>
            <person name="Moreau H."/>
        </authorList>
    </citation>
    <scope>NUCLEOTIDE SEQUENCE [LARGE SCALE GENOMIC DNA]</scope>
    <source>
        <strain evidence="16">OTTH 0595 / CCAP 157/2 / RCC745</strain>
    </source>
</reference>
<dbReference type="InterPro" id="IPR036388">
    <property type="entry name" value="WH-like_DNA-bd_sf"/>
</dbReference>
<feature type="region of interest" description="Disordered" evidence="12">
    <location>
        <begin position="294"/>
        <end position="318"/>
    </location>
</feature>
<evidence type="ECO:0000256" key="4">
    <source>
        <dbReference type="ARBA" id="ARBA00022801"/>
    </source>
</evidence>
<dbReference type="InterPro" id="IPR011545">
    <property type="entry name" value="DEAD/DEAH_box_helicase_dom"/>
</dbReference>
<dbReference type="GO" id="GO:0043138">
    <property type="term" value="F:3'-5' DNA helicase activity"/>
    <property type="evidence" value="ECO:0007669"/>
    <property type="project" value="UniProtKB-EC"/>
</dbReference>
<dbReference type="EC" id="5.6.2.4" evidence="11"/>
<evidence type="ECO:0000259" key="13">
    <source>
        <dbReference type="PROSITE" id="PS51192"/>
    </source>
</evidence>
<keyword evidence="8" id="KW-0413">Isomerase</keyword>
<evidence type="ECO:0000256" key="2">
    <source>
        <dbReference type="ARBA" id="ARBA00005446"/>
    </source>
</evidence>
<feature type="region of interest" description="Disordered" evidence="12">
    <location>
        <begin position="93"/>
        <end position="128"/>
    </location>
</feature>
<gene>
    <name evidence="15" type="ORF">OT_ostta03g01680</name>
</gene>
<dbReference type="FunCoup" id="A0A096P7A8">
    <property type="interactions" value="716"/>
</dbReference>
<evidence type="ECO:0000256" key="11">
    <source>
        <dbReference type="ARBA" id="ARBA00034808"/>
    </source>
</evidence>
<dbReference type="NCBIfam" id="TIGR00614">
    <property type="entry name" value="recQ_fam"/>
    <property type="match status" value="1"/>
</dbReference>
<dbReference type="InterPro" id="IPR014001">
    <property type="entry name" value="Helicase_ATP-bd"/>
</dbReference>
<feature type="compositionally biased region" description="Polar residues" evidence="12">
    <location>
        <begin position="1105"/>
        <end position="1129"/>
    </location>
</feature>
<evidence type="ECO:0000313" key="16">
    <source>
        <dbReference type="Proteomes" id="UP000009170"/>
    </source>
</evidence>
<dbReference type="InterPro" id="IPR001650">
    <property type="entry name" value="Helicase_C-like"/>
</dbReference>